<dbReference type="PANTHER" id="PTHR11361">
    <property type="entry name" value="DNA MISMATCH REPAIR PROTEIN MUTS FAMILY MEMBER"/>
    <property type="match status" value="1"/>
</dbReference>
<dbReference type="AlphaFoldDB" id="A0A8H6ZPQ4"/>
<dbReference type="EMBL" id="JACETU010000008">
    <property type="protein sequence ID" value="KAF7422408.1"/>
    <property type="molecule type" value="Genomic_DNA"/>
</dbReference>
<gene>
    <name evidence="7" type="primary">MSH5</name>
    <name evidence="7" type="ORF">PC9H_010564</name>
</gene>
<dbReference type="InterPro" id="IPR036187">
    <property type="entry name" value="DNA_mismatch_repair_MutS_sf"/>
</dbReference>
<dbReference type="Proteomes" id="UP000623687">
    <property type="component" value="Unassembled WGS sequence"/>
</dbReference>
<dbReference type="Gene3D" id="3.40.50.300">
    <property type="entry name" value="P-loop containing nucleotide triphosphate hydrolases"/>
    <property type="match status" value="1"/>
</dbReference>
<dbReference type="GO" id="GO:0005524">
    <property type="term" value="F:ATP binding"/>
    <property type="evidence" value="ECO:0007669"/>
    <property type="project" value="UniProtKB-KW"/>
</dbReference>
<organism evidence="7 8">
    <name type="scientific">Pleurotus ostreatus</name>
    <name type="common">Oyster mushroom</name>
    <name type="synonym">White-rot fungus</name>
    <dbReference type="NCBI Taxonomy" id="5322"/>
    <lineage>
        <taxon>Eukaryota</taxon>
        <taxon>Fungi</taxon>
        <taxon>Dikarya</taxon>
        <taxon>Basidiomycota</taxon>
        <taxon>Agaricomycotina</taxon>
        <taxon>Agaricomycetes</taxon>
        <taxon>Agaricomycetidae</taxon>
        <taxon>Agaricales</taxon>
        <taxon>Pleurotineae</taxon>
        <taxon>Pleurotaceae</taxon>
        <taxon>Pleurotus</taxon>
    </lineage>
</organism>
<accession>A0A8H6ZPQ4</accession>
<dbReference type="OrthoDB" id="29596at2759"/>
<name>A0A8H6ZPQ4_PLEOS</name>
<dbReference type="GO" id="GO:0140664">
    <property type="term" value="F:ATP-dependent DNA damage sensor activity"/>
    <property type="evidence" value="ECO:0007669"/>
    <property type="project" value="InterPro"/>
</dbReference>
<evidence type="ECO:0000256" key="1">
    <source>
        <dbReference type="ARBA" id="ARBA00006271"/>
    </source>
</evidence>
<evidence type="ECO:0000313" key="8">
    <source>
        <dbReference type="Proteomes" id="UP000623687"/>
    </source>
</evidence>
<dbReference type="SMART" id="SM00534">
    <property type="entry name" value="MUTSac"/>
    <property type="match status" value="1"/>
</dbReference>
<dbReference type="CDD" id="cd03281">
    <property type="entry name" value="ABC_MSH5_euk"/>
    <property type="match status" value="1"/>
</dbReference>
<dbReference type="InterPro" id="IPR045076">
    <property type="entry name" value="MutS"/>
</dbReference>
<feature type="compositionally biased region" description="Basic residues" evidence="5">
    <location>
        <begin position="1"/>
        <end position="16"/>
    </location>
</feature>
<dbReference type="GO" id="GO:0051026">
    <property type="term" value="P:chiasma assembly"/>
    <property type="evidence" value="ECO:0007669"/>
    <property type="project" value="TreeGrafter"/>
</dbReference>
<feature type="region of interest" description="Disordered" evidence="5">
    <location>
        <begin position="173"/>
        <end position="195"/>
    </location>
</feature>
<dbReference type="GO" id="GO:0030983">
    <property type="term" value="F:mismatched DNA binding"/>
    <property type="evidence" value="ECO:0007669"/>
    <property type="project" value="InterPro"/>
</dbReference>
<keyword evidence="8" id="KW-1185">Reference proteome</keyword>
<dbReference type="InterPro" id="IPR027417">
    <property type="entry name" value="P-loop_NTPase"/>
</dbReference>
<dbReference type="VEuPathDB" id="FungiDB:PC9H_010564"/>
<dbReference type="InterPro" id="IPR000432">
    <property type="entry name" value="DNA_mismatch_repair_MutS_C"/>
</dbReference>
<dbReference type="Gene3D" id="1.10.1420.10">
    <property type="match status" value="1"/>
</dbReference>
<dbReference type="PANTHER" id="PTHR11361:SF20">
    <property type="entry name" value="MUTS PROTEIN HOMOLOG 5"/>
    <property type="match status" value="1"/>
</dbReference>
<feature type="domain" description="DNA mismatch repair proteins mutS family" evidence="6">
    <location>
        <begin position="737"/>
        <end position="753"/>
    </location>
</feature>
<dbReference type="GeneID" id="59380382"/>
<evidence type="ECO:0000256" key="2">
    <source>
        <dbReference type="ARBA" id="ARBA00022741"/>
    </source>
</evidence>
<dbReference type="InterPro" id="IPR007696">
    <property type="entry name" value="DNA_mismatch_repair_MutS_core"/>
</dbReference>
<comment type="similarity">
    <text evidence="1">Belongs to the DNA mismatch repair MutS family.</text>
</comment>
<protein>
    <submittedName>
        <fullName evidence="7">MutS protein msh5</fullName>
    </submittedName>
</protein>
<evidence type="ECO:0000256" key="3">
    <source>
        <dbReference type="ARBA" id="ARBA00022840"/>
    </source>
</evidence>
<dbReference type="PROSITE" id="PS00486">
    <property type="entry name" value="DNA_MISMATCH_REPAIR_2"/>
    <property type="match status" value="1"/>
</dbReference>
<evidence type="ECO:0000313" key="7">
    <source>
        <dbReference type="EMBL" id="KAF7422408.1"/>
    </source>
</evidence>
<evidence type="ECO:0000259" key="6">
    <source>
        <dbReference type="PROSITE" id="PS00486"/>
    </source>
</evidence>
<dbReference type="Pfam" id="PF00488">
    <property type="entry name" value="MutS_V"/>
    <property type="match status" value="1"/>
</dbReference>
<dbReference type="RefSeq" id="XP_036627440.1">
    <property type="nucleotide sequence ID" value="XM_036780057.1"/>
</dbReference>
<reference evidence="7" key="1">
    <citation type="submission" date="2019-07" db="EMBL/GenBank/DDBJ databases">
        <authorList>
            <person name="Palmer J.M."/>
        </authorList>
    </citation>
    <scope>NUCLEOTIDE SEQUENCE</scope>
    <source>
        <strain evidence="7">PC9</strain>
    </source>
</reference>
<evidence type="ECO:0000256" key="5">
    <source>
        <dbReference type="SAM" id="MobiDB-lite"/>
    </source>
</evidence>
<dbReference type="SUPFAM" id="SSF48334">
    <property type="entry name" value="DNA repair protein MutS, domain III"/>
    <property type="match status" value="1"/>
</dbReference>
<proteinExistence type="inferred from homology"/>
<dbReference type="SUPFAM" id="SSF52540">
    <property type="entry name" value="P-loop containing nucleoside triphosphate hydrolases"/>
    <property type="match status" value="1"/>
</dbReference>
<keyword evidence="4" id="KW-0238">DNA-binding</keyword>
<dbReference type="GO" id="GO:0006298">
    <property type="term" value="P:mismatch repair"/>
    <property type="evidence" value="ECO:0007669"/>
    <property type="project" value="InterPro"/>
</dbReference>
<keyword evidence="3" id="KW-0067">ATP-binding</keyword>
<sequence length="933" mass="103926">MPPKRRFYKRRPKHKTPIPDDITESESLATPSDVHKAKKVKWREQEDPDTPGKATASHADSSDEEDLVVAEKVCLTAFCQYGRLGCAYYDPVKRIIYALEDTQEGSHYDLIKMVLEQASADVILTSSRSDDGFIDCLQEHSIGTSSTFQIRPHKDFTPQKGRDRLQSLELLAQVPGGNHEQGSSDDSESTMSSGLPARNAYDFMKRRGAPVGDPTRRRWGASIRMSNFVAADSSPLCMSSIGALIDQLVRERIARDLDDDPLAAIDVRDIEALTLTEEMHINADALFSLQVFENESHASIHSNRSKEGLSLFGILNTTHTTLGRSLLRTWFLRPSLSIPVITARHDAVECLNNPENLLTSGVMRKHLKGIKNMPQISNTLKVGRAKLSDWQGLVKFTFHATMLREAISELQHGAHVPVVKKLIEALDVSSFKELGTAVNEIIDWEESASTGRVCVRPQIDEELDSRKHVYYGIDAVLSQVAGEICSKVPERYTSLNVVYFPQLGYLICVPMLEEWKGEGGIEAIDGWVFQFSSNDYVYFKSQEMRDMDTHIGDLHSAIVDREIEVIQDLLERILVHMDGINHACDVCAELDCLLAFAQASIAYNYKRPYMVDENIIDISQGRHPLHEQIVDTFVPNDCYVSGSKGFNVRRGVDEGHSIILCTGANGCGKSVYLKQIALIQYMAQIGCFVPAESATLGIVDKIFTRVSTRESVSKAQSSFMIDLNQVSLALRNSTERSLILLDEFGKGTLSTDGAGLFCGVIHHLLSRGTGCPKVLAATHFHDVFHQDIMDANTLPITFLHMQIMFVPADGDAFTLGSHESQSLQRMTYLYRVAPGLSTESHAAKCAEVCGLPLRYVQRAQYVSELISRHEIVQLLDEEMTEEERRELEDAEAVCRRFIAWDLEAEAADPSDIHGKLATVLGIALDDDGTSEDR</sequence>
<comment type="caution">
    <text evidence="7">The sequence shown here is derived from an EMBL/GenBank/DDBJ whole genome shotgun (WGS) entry which is preliminary data.</text>
</comment>
<dbReference type="SMART" id="SM00533">
    <property type="entry name" value="MUTSd"/>
    <property type="match status" value="1"/>
</dbReference>
<dbReference type="Pfam" id="PF05192">
    <property type="entry name" value="MutS_III"/>
    <property type="match status" value="1"/>
</dbReference>
<dbReference type="GO" id="GO:0005634">
    <property type="term" value="C:nucleus"/>
    <property type="evidence" value="ECO:0007669"/>
    <property type="project" value="TreeGrafter"/>
</dbReference>
<keyword evidence="2" id="KW-0547">Nucleotide-binding</keyword>
<evidence type="ECO:0000256" key="4">
    <source>
        <dbReference type="ARBA" id="ARBA00023125"/>
    </source>
</evidence>
<feature type="region of interest" description="Disordered" evidence="5">
    <location>
        <begin position="1"/>
        <end position="63"/>
    </location>
</feature>